<organism evidence="10 11">
    <name type="scientific">Ricinus communis</name>
    <name type="common">Castor bean</name>
    <dbReference type="NCBI Taxonomy" id="3988"/>
    <lineage>
        <taxon>Eukaryota</taxon>
        <taxon>Viridiplantae</taxon>
        <taxon>Streptophyta</taxon>
        <taxon>Embryophyta</taxon>
        <taxon>Tracheophyta</taxon>
        <taxon>Spermatophyta</taxon>
        <taxon>Magnoliopsida</taxon>
        <taxon>eudicotyledons</taxon>
        <taxon>Gunneridae</taxon>
        <taxon>Pentapetalae</taxon>
        <taxon>rosids</taxon>
        <taxon>fabids</taxon>
        <taxon>Malpighiales</taxon>
        <taxon>Euphorbiaceae</taxon>
        <taxon>Acalyphoideae</taxon>
        <taxon>Acalypheae</taxon>
        <taxon>Ricinus</taxon>
    </lineage>
</organism>
<protein>
    <submittedName>
        <fullName evidence="10">R2r3-myb transcription factor, putative</fullName>
    </submittedName>
</protein>
<keyword evidence="2" id="KW-0677">Repeat</keyword>
<evidence type="ECO:0000256" key="3">
    <source>
        <dbReference type="ARBA" id="ARBA00023015"/>
    </source>
</evidence>
<dbReference type="eggNOG" id="KOG0048">
    <property type="taxonomic scope" value="Eukaryota"/>
</dbReference>
<evidence type="ECO:0000256" key="5">
    <source>
        <dbReference type="ARBA" id="ARBA00023159"/>
    </source>
</evidence>
<feature type="domain" description="Myb-like" evidence="8">
    <location>
        <begin position="29"/>
        <end position="81"/>
    </location>
</feature>
<dbReference type="GO" id="GO:0005634">
    <property type="term" value="C:nucleus"/>
    <property type="evidence" value="ECO:0000318"/>
    <property type="project" value="GO_Central"/>
</dbReference>
<dbReference type="InterPro" id="IPR001005">
    <property type="entry name" value="SANT/Myb"/>
</dbReference>
<dbReference type="Pfam" id="PF00249">
    <property type="entry name" value="Myb_DNA-binding"/>
    <property type="match status" value="2"/>
</dbReference>
<feature type="domain" description="HTH myb-type" evidence="9">
    <location>
        <begin position="29"/>
        <end position="85"/>
    </location>
</feature>
<gene>
    <name evidence="10" type="ORF">RCOM_1430450</name>
</gene>
<dbReference type="PANTHER" id="PTHR47999">
    <property type="entry name" value="TRANSCRIPTION FACTOR MYB8-RELATED-RELATED"/>
    <property type="match status" value="1"/>
</dbReference>
<keyword evidence="3" id="KW-0805">Transcription regulation</keyword>
<dbReference type="STRING" id="3988.B9RF16"/>
<evidence type="ECO:0000259" key="8">
    <source>
        <dbReference type="PROSITE" id="PS50090"/>
    </source>
</evidence>
<dbReference type="SMR" id="B9RF16"/>
<dbReference type="SMART" id="SM00717">
    <property type="entry name" value="SANT"/>
    <property type="match status" value="2"/>
</dbReference>
<dbReference type="SUPFAM" id="SSF46689">
    <property type="entry name" value="Homeodomain-like"/>
    <property type="match status" value="1"/>
</dbReference>
<dbReference type="AlphaFoldDB" id="B9RF16"/>
<dbReference type="GO" id="GO:0000987">
    <property type="term" value="F:cis-regulatory region sequence-specific DNA binding"/>
    <property type="evidence" value="ECO:0000318"/>
    <property type="project" value="GO_Central"/>
</dbReference>
<dbReference type="InParanoid" id="B9RF16"/>
<keyword evidence="11" id="KW-1185">Reference proteome</keyword>
<evidence type="ECO:0000259" key="9">
    <source>
        <dbReference type="PROSITE" id="PS51294"/>
    </source>
</evidence>
<accession>B9RF16</accession>
<dbReference type="FunFam" id="1.10.10.60:FF:000218">
    <property type="entry name" value="Myb transcription factor"/>
    <property type="match status" value="1"/>
</dbReference>
<keyword evidence="6" id="KW-0804">Transcription</keyword>
<evidence type="ECO:0000313" key="11">
    <source>
        <dbReference type="Proteomes" id="UP000008311"/>
    </source>
</evidence>
<dbReference type="InterPro" id="IPR015495">
    <property type="entry name" value="Myb_TF_plants"/>
</dbReference>
<evidence type="ECO:0000256" key="1">
    <source>
        <dbReference type="ARBA" id="ARBA00004123"/>
    </source>
</evidence>
<comment type="subcellular location">
    <subcellularLocation>
        <location evidence="1">Nucleus</location>
    </subcellularLocation>
</comment>
<reference evidence="11" key="1">
    <citation type="journal article" date="2010" name="Nat. Biotechnol.">
        <title>Draft genome sequence of the oilseed species Ricinus communis.</title>
        <authorList>
            <person name="Chan A.P."/>
            <person name="Crabtree J."/>
            <person name="Zhao Q."/>
            <person name="Lorenzi H."/>
            <person name="Orvis J."/>
            <person name="Puiu D."/>
            <person name="Melake-Berhan A."/>
            <person name="Jones K.M."/>
            <person name="Redman J."/>
            <person name="Chen G."/>
            <person name="Cahoon E.B."/>
            <person name="Gedil M."/>
            <person name="Stanke M."/>
            <person name="Haas B.J."/>
            <person name="Wortman J.R."/>
            <person name="Fraser-Liggett C.M."/>
            <person name="Ravel J."/>
            <person name="Rabinowicz P.D."/>
        </authorList>
    </citation>
    <scope>NUCLEOTIDE SEQUENCE [LARGE SCALE GENOMIC DNA]</scope>
    <source>
        <strain evidence="11">cv. Hale</strain>
    </source>
</reference>
<dbReference type="CDD" id="cd00167">
    <property type="entry name" value="SANT"/>
    <property type="match status" value="2"/>
</dbReference>
<dbReference type="EMBL" id="EQ973777">
    <property type="protein sequence ID" value="EEF49787.1"/>
    <property type="molecule type" value="Genomic_DNA"/>
</dbReference>
<evidence type="ECO:0000256" key="4">
    <source>
        <dbReference type="ARBA" id="ARBA00023125"/>
    </source>
</evidence>
<feature type="domain" description="HTH myb-type" evidence="9">
    <location>
        <begin position="86"/>
        <end position="136"/>
    </location>
</feature>
<sequence>MLGWRQAISKLTSLKVASDTNNVCRSLWSSKVRKGSWTPEEDDLLRKCIQKYGEGRWCLVPTRAGLRRCRKSCRLRWLNYLKPDIKRGAFTEDEVDLLIRLHKLLGNRWTLIACRLPGRTANDIKNFWNTNLGKKKIVSCKKGDNVKEKTQKTTKIDVIKP</sequence>
<dbReference type="InterPro" id="IPR017930">
    <property type="entry name" value="Myb_dom"/>
</dbReference>
<keyword evidence="4" id="KW-0238">DNA-binding</keyword>
<dbReference type="PANTHER" id="PTHR47999:SF24">
    <property type="entry name" value="TRANSCRIPTION FACTOR MYB90"/>
    <property type="match status" value="1"/>
</dbReference>
<dbReference type="Proteomes" id="UP000008311">
    <property type="component" value="Unassembled WGS sequence"/>
</dbReference>
<dbReference type="PROSITE" id="PS51294">
    <property type="entry name" value="HTH_MYB"/>
    <property type="match status" value="2"/>
</dbReference>
<proteinExistence type="predicted"/>
<keyword evidence="5" id="KW-0010">Activator</keyword>
<evidence type="ECO:0000313" key="10">
    <source>
        <dbReference type="EMBL" id="EEF49787.1"/>
    </source>
</evidence>
<name>B9RF16_RICCO</name>
<dbReference type="GO" id="GO:0006355">
    <property type="term" value="P:regulation of DNA-templated transcription"/>
    <property type="evidence" value="ECO:0000318"/>
    <property type="project" value="GO_Central"/>
</dbReference>
<evidence type="ECO:0000256" key="6">
    <source>
        <dbReference type="ARBA" id="ARBA00023163"/>
    </source>
</evidence>
<feature type="domain" description="Myb-like" evidence="8">
    <location>
        <begin position="82"/>
        <end position="132"/>
    </location>
</feature>
<evidence type="ECO:0000256" key="7">
    <source>
        <dbReference type="ARBA" id="ARBA00023242"/>
    </source>
</evidence>
<dbReference type="InterPro" id="IPR009057">
    <property type="entry name" value="Homeodomain-like_sf"/>
</dbReference>
<dbReference type="Gene3D" id="1.10.10.60">
    <property type="entry name" value="Homeodomain-like"/>
    <property type="match status" value="2"/>
</dbReference>
<dbReference type="PROSITE" id="PS50090">
    <property type="entry name" value="MYB_LIKE"/>
    <property type="match status" value="2"/>
</dbReference>
<keyword evidence="7" id="KW-0539">Nucleus</keyword>
<evidence type="ECO:0000256" key="2">
    <source>
        <dbReference type="ARBA" id="ARBA00022737"/>
    </source>
</evidence>